<sequence length="516" mass="59142">MNSTIIKIKQFALVFFISSSLLAQQKLTKVSQSIKVDKDVTIDLNTSHCNIVFDTWNKGTVEIEAFIESDDLSKEELEAVLKDWDVNVAGSQGQVSIKTRGHSSSLWAYSSDEDNEAVHAVLKELKFELADMPDFDFHFDMSDMPELPELPELPKMPKMPELPELPEGVNKIYFDYNAYKKDGEKYMEEYTKNFEKKFGKDYEEKMKAWGEKFGKEWGEKYAEQMEEWAEKFEGKWDNEAYAEKMEAWGKRFAERMKAQTERVEAHKERTEAQAKAHKERAEQLAKAHKERAEVHKKHAKERKKLSDERRVLIERLVNKKSNSKVKKTIRIKMPKGAKLKVNVRHGEIEFASNIDNLKADLSHTKFTAHSINGSSTSINASYSPVYVTHWNLGELNLKYVEHAELNNVRQLVLSANSSNIEIQNLLGSAIIDGSIGNLKILKIDDAFNNLNLILQNSDAVITLPKTGHNLQYKGTRTRFKHPEKPTDNNLSSFTTNNTETNKTIVVNAKYSNVVMQ</sequence>
<keyword evidence="1" id="KW-0175">Coiled coil</keyword>
<comment type="caution">
    <text evidence="3">The sequence shown here is derived from an EMBL/GenBank/DDBJ whole genome shotgun (WGS) entry which is preliminary data.</text>
</comment>
<keyword evidence="2" id="KW-0732">Signal</keyword>
<dbReference type="Proteomes" id="UP001597163">
    <property type="component" value="Unassembled WGS sequence"/>
</dbReference>
<organism evidence="3 4">
    <name type="scientific">Hwangdonia seohaensis</name>
    <dbReference type="NCBI Taxonomy" id="1240727"/>
    <lineage>
        <taxon>Bacteria</taxon>
        <taxon>Pseudomonadati</taxon>
        <taxon>Bacteroidota</taxon>
        <taxon>Flavobacteriia</taxon>
        <taxon>Flavobacteriales</taxon>
        <taxon>Flavobacteriaceae</taxon>
        <taxon>Hwangdonia</taxon>
    </lineage>
</organism>
<feature type="coiled-coil region" evidence="1">
    <location>
        <begin position="253"/>
        <end position="298"/>
    </location>
</feature>
<evidence type="ECO:0000313" key="3">
    <source>
        <dbReference type="EMBL" id="MFD1163077.1"/>
    </source>
</evidence>
<evidence type="ECO:0000313" key="4">
    <source>
        <dbReference type="Proteomes" id="UP001597163"/>
    </source>
</evidence>
<name>A0ABW3RDQ8_9FLAO</name>
<evidence type="ECO:0000256" key="1">
    <source>
        <dbReference type="SAM" id="Coils"/>
    </source>
</evidence>
<dbReference type="EMBL" id="JBHTLJ010000003">
    <property type="protein sequence ID" value="MFD1163077.1"/>
    <property type="molecule type" value="Genomic_DNA"/>
</dbReference>
<keyword evidence="4" id="KW-1185">Reference proteome</keyword>
<evidence type="ECO:0008006" key="5">
    <source>
        <dbReference type="Google" id="ProtNLM"/>
    </source>
</evidence>
<feature type="chain" id="PRO_5046125830" description="Adhesin domain-containing protein" evidence="2">
    <location>
        <begin position="24"/>
        <end position="516"/>
    </location>
</feature>
<feature type="signal peptide" evidence="2">
    <location>
        <begin position="1"/>
        <end position="23"/>
    </location>
</feature>
<reference evidence="4" key="1">
    <citation type="journal article" date="2019" name="Int. J. Syst. Evol. Microbiol.">
        <title>The Global Catalogue of Microorganisms (GCM) 10K type strain sequencing project: providing services to taxonomists for standard genome sequencing and annotation.</title>
        <authorList>
            <consortium name="The Broad Institute Genomics Platform"/>
            <consortium name="The Broad Institute Genome Sequencing Center for Infectious Disease"/>
            <person name="Wu L."/>
            <person name="Ma J."/>
        </authorList>
    </citation>
    <scope>NUCLEOTIDE SEQUENCE [LARGE SCALE GENOMIC DNA]</scope>
    <source>
        <strain evidence="4">CCUG 63246</strain>
    </source>
</reference>
<evidence type="ECO:0000256" key="2">
    <source>
        <dbReference type="SAM" id="SignalP"/>
    </source>
</evidence>
<gene>
    <name evidence="3" type="ORF">ACFQ2E_11650</name>
</gene>
<proteinExistence type="predicted"/>
<protein>
    <recommendedName>
        <fullName evidence="5">Adhesin domain-containing protein</fullName>
    </recommendedName>
</protein>
<dbReference type="RefSeq" id="WP_311940154.1">
    <property type="nucleotide sequence ID" value="NZ_JAVSCK010000003.1"/>
</dbReference>
<accession>A0ABW3RDQ8</accession>